<dbReference type="CDD" id="cd20175">
    <property type="entry name" value="ThyX"/>
    <property type="match status" value="2"/>
</dbReference>
<dbReference type="SUPFAM" id="SSF69796">
    <property type="entry name" value="Thymidylate synthase-complementing protein Thy1"/>
    <property type="match status" value="2"/>
</dbReference>
<dbReference type="PANTHER" id="PTHR34934">
    <property type="entry name" value="FLAVIN-DEPENDENT THYMIDYLATE SYNTHASE"/>
    <property type="match status" value="1"/>
</dbReference>
<dbReference type="GO" id="GO:0006231">
    <property type="term" value="P:dTMP biosynthetic process"/>
    <property type="evidence" value="ECO:0007669"/>
    <property type="project" value="InterPro"/>
</dbReference>
<comment type="caution">
    <text evidence="1">The sequence shown here is derived from an EMBL/GenBank/DDBJ whole genome shotgun (WGS) entry which is preliminary data.</text>
</comment>
<proteinExistence type="predicted"/>
<dbReference type="PANTHER" id="PTHR34934:SF1">
    <property type="entry name" value="FLAVIN-DEPENDENT THYMIDYLATE SYNTHASE"/>
    <property type="match status" value="1"/>
</dbReference>
<dbReference type="InterPro" id="IPR003669">
    <property type="entry name" value="Thymidylate_synthase_ThyX"/>
</dbReference>
<dbReference type="AlphaFoldDB" id="A0A1F7VAU2"/>
<gene>
    <name evidence="1" type="ORF">A3I40_02030</name>
</gene>
<name>A0A1F7VAU2_9BACT</name>
<accession>A0A1F7VAU2</accession>
<dbReference type="GO" id="GO:0004799">
    <property type="term" value="F:thymidylate synthase activity"/>
    <property type="evidence" value="ECO:0007669"/>
    <property type="project" value="TreeGrafter"/>
</dbReference>
<dbReference type="GO" id="GO:0050797">
    <property type="term" value="F:thymidylate synthase (FAD) activity"/>
    <property type="evidence" value="ECO:0007669"/>
    <property type="project" value="InterPro"/>
</dbReference>
<dbReference type="Pfam" id="PF02511">
    <property type="entry name" value="Thy1"/>
    <property type="match status" value="2"/>
</dbReference>
<evidence type="ECO:0000313" key="2">
    <source>
        <dbReference type="Proteomes" id="UP000178723"/>
    </source>
</evidence>
<reference evidence="1 2" key="1">
    <citation type="journal article" date="2016" name="Nat. Commun.">
        <title>Thousands of microbial genomes shed light on interconnected biogeochemical processes in an aquifer system.</title>
        <authorList>
            <person name="Anantharaman K."/>
            <person name="Brown C.T."/>
            <person name="Hug L.A."/>
            <person name="Sharon I."/>
            <person name="Castelle C.J."/>
            <person name="Probst A.J."/>
            <person name="Thomas B.C."/>
            <person name="Singh A."/>
            <person name="Wilkins M.J."/>
            <person name="Karaoz U."/>
            <person name="Brodie E.L."/>
            <person name="Williams K.H."/>
            <person name="Hubbard S.S."/>
            <person name="Banfield J.F."/>
        </authorList>
    </citation>
    <scope>NUCLEOTIDE SEQUENCE [LARGE SCALE GENOMIC DNA]</scope>
</reference>
<dbReference type="Proteomes" id="UP000178723">
    <property type="component" value="Unassembled WGS sequence"/>
</dbReference>
<dbReference type="Gene3D" id="3.30.1360.170">
    <property type="match status" value="2"/>
</dbReference>
<dbReference type="STRING" id="1802407.A3I40_02030"/>
<protein>
    <recommendedName>
        <fullName evidence="3">Thymidylate synthase</fullName>
    </recommendedName>
</protein>
<dbReference type="GO" id="GO:0050660">
    <property type="term" value="F:flavin adenine dinucleotide binding"/>
    <property type="evidence" value="ECO:0007669"/>
    <property type="project" value="InterPro"/>
</dbReference>
<dbReference type="EMBL" id="MGEP01000029">
    <property type="protein sequence ID" value="OGL87238.1"/>
    <property type="molecule type" value="Genomic_DNA"/>
</dbReference>
<dbReference type="PROSITE" id="PS51331">
    <property type="entry name" value="THYX"/>
    <property type="match status" value="2"/>
</dbReference>
<evidence type="ECO:0008006" key="3">
    <source>
        <dbReference type="Google" id="ProtNLM"/>
    </source>
</evidence>
<evidence type="ECO:0000313" key="1">
    <source>
        <dbReference type="EMBL" id="OGL87238.1"/>
    </source>
</evidence>
<dbReference type="InterPro" id="IPR036098">
    <property type="entry name" value="Thymidylate_synthase_ThyX_sf"/>
</dbReference>
<organism evidence="1 2">
    <name type="scientific">Candidatus Uhrbacteria bacterium RIFCSPLOWO2_02_FULL_48_12</name>
    <dbReference type="NCBI Taxonomy" id="1802407"/>
    <lineage>
        <taxon>Bacteria</taxon>
        <taxon>Candidatus Uhriibacteriota</taxon>
    </lineage>
</organism>
<dbReference type="GO" id="GO:0070402">
    <property type="term" value="F:NADPH binding"/>
    <property type="evidence" value="ECO:0007669"/>
    <property type="project" value="TreeGrafter"/>
</dbReference>
<sequence length="509" mass="58364">MGQAKRDIFAIAGLPPEVLAVAMAKYSRSKESIRTTMAELTEEKSAEFHEKWVLGYGDASVADMAIIAIACENVSILASKAIEDNRLAAYQEKSTRYVDFDSTRYYRPSAIMAKHAELYERTIDDLFTTYRSLLGGLIEYMRKRFPKPTDITDKAYESKLKARSLDGVRYLLPAATLTNFGMIMSARSLRHAITKLMANPYQEIREIGEEIRQAALAPAHNPRSEKLKGHLRDLQSSVGENQQTIISQIMNNMTIDIKGAPTLIKHTDPSEYLLKTNEKLKELAVKIMRGAPVQPSSRVDYIEPHSYEDELITTLLYSATNYPYRQILESARKLSASEKEKIIDTVAECRSPYDQPRREYEIGGQLIFDVLMDYGAFRDLQRHRICTQINQPLTIDHGYETPFELKDAGLAKPFDEAISRFRDAYDIISRDAGLEADYMIPLASKKRTLYKMDLRELYHMVELRSKPGGHMSYRNIVLDMYNLVKKQHPMLVKHLRVVIPNYDEDFFKR</sequence>